<protein>
    <submittedName>
        <fullName evidence="8">Unannotated protein</fullName>
    </submittedName>
</protein>
<dbReference type="InterPro" id="IPR052017">
    <property type="entry name" value="TSUP"/>
</dbReference>
<dbReference type="InterPro" id="IPR002781">
    <property type="entry name" value="TM_pro_TauE-like"/>
</dbReference>
<dbReference type="AlphaFoldDB" id="A0A6J5YBF1"/>
<dbReference type="EMBL" id="CAEMXZ010000032">
    <property type="protein sequence ID" value="CAB4323213.1"/>
    <property type="molecule type" value="Genomic_DNA"/>
</dbReference>
<evidence type="ECO:0000256" key="7">
    <source>
        <dbReference type="SAM" id="Phobius"/>
    </source>
</evidence>
<organism evidence="8">
    <name type="scientific">freshwater metagenome</name>
    <dbReference type="NCBI Taxonomy" id="449393"/>
    <lineage>
        <taxon>unclassified sequences</taxon>
        <taxon>metagenomes</taxon>
        <taxon>ecological metagenomes</taxon>
    </lineage>
</organism>
<sequence>MNTAADIALIAAGGFLAGGINAVAGGGSLVSFPALIAIGLPRLSANVTNTVSIFPGYVGGTFGYRRELREETHELRRLAPVAMLGAATGAAVLLATSSKVFDAIVPFLVLLASVLLVLQPRIQRWVLSRPHDGFTRSFTALALSTFFAGAYGAYFGGGLGVLLLAVLGVFLNKSLQHTNALKGALSLVINLLALVVFALFGPVHWWMVAVMAPMSLLGGWSGSHVARRLPASVLRPVIATFGIVVAVVLALG</sequence>
<feature type="transmembrane region" description="Helical" evidence="7">
    <location>
        <begin position="78"/>
        <end position="95"/>
    </location>
</feature>
<keyword evidence="4 7" id="KW-0812">Transmembrane</keyword>
<keyword evidence="2" id="KW-0813">Transport</keyword>
<feature type="transmembrane region" description="Helical" evidence="7">
    <location>
        <begin position="233"/>
        <end position="251"/>
    </location>
</feature>
<dbReference type="PANTHER" id="PTHR30269:SF0">
    <property type="entry name" value="MEMBRANE TRANSPORTER PROTEIN YFCA-RELATED"/>
    <property type="match status" value="1"/>
</dbReference>
<dbReference type="GO" id="GO:0005886">
    <property type="term" value="C:plasma membrane"/>
    <property type="evidence" value="ECO:0007669"/>
    <property type="project" value="UniProtKB-SubCell"/>
</dbReference>
<gene>
    <name evidence="8" type="ORF">UFOPK1392_00964</name>
</gene>
<feature type="transmembrane region" description="Helical" evidence="7">
    <location>
        <begin position="191"/>
        <end position="212"/>
    </location>
</feature>
<dbReference type="PANTHER" id="PTHR30269">
    <property type="entry name" value="TRANSMEMBRANE PROTEIN YFCA"/>
    <property type="match status" value="1"/>
</dbReference>
<comment type="subcellular location">
    <subcellularLocation>
        <location evidence="1">Cell membrane</location>
        <topology evidence="1">Multi-pass membrane protein</topology>
    </subcellularLocation>
</comment>
<feature type="transmembrane region" description="Helical" evidence="7">
    <location>
        <begin position="101"/>
        <end position="118"/>
    </location>
</feature>
<dbReference type="Pfam" id="PF01925">
    <property type="entry name" value="TauE"/>
    <property type="match status" value="1"/>
</dbReference>
<reference evidence="8" key="1">
    <citation type="submission" date="2020-05" db="EMBL/GenBank/DDBJ databases">
        <authorList>
            <person name="Chiriac C."/>
            <person name="Salcher M."/>
            <person name="Ghai R."/>
            <person name="Kavagutti S V."/>
        </authorList>
    </citation>
    <scope>NUCLEOTIDE SEQUENCE</scope>
</reference>
<evidence type="ECO:0000256" key="1">
    <source>
        <dbReference type="ARBA" id="ARBA00004651"/>
    </source>
</evidence>
<evidence type="ECO:0000256" key="5">
    <source>
        <dbReference type="ARBA" id="ARBA00022989"/>
    </source>
</evidence>
<keyword evidence="6 7" id="KW-0472">Membrane</keyword>
<accession>A0A6J5YBF1</accession>
<evidence type="ECO:0000256" key="3">
    <source>
        <dbReference type="ARBA" id="ARBA00022475"/>
    </source>
</evidence>
<keyword evidence="3" id="KW-1003">Cell membrane</keyword>
<evidence type="ECO:0000256" key="2">
    <source>
        <dbReference type="ARBA" id="ARBA00022448"/>
    </source>
</evidence>
<evidence type="ECO:0000256" key="6">
    <source>
        <dbReference type="ARBA" id="ARBA00023136"/>
    </source>
</evidence>
<proteinExistence type="predicted"/>
<feature type="transmembrane region" description="Helical" evidence="7">
    <location>
        <begin position="138"/>
        <end position="171"/>
    </location>
</feature>
<name>A0A6J5YBF1_9ZZZZ</name>
<evidence type="ECO:0000256" key="4">
    <source>
        <dbReference type="ARBA" id="ARBA00022692"/>
    </source>
</evidence>
<keyword evidence="5 7" id="KW-1133">Transmembrane helix</keyword>
<evidence type="ECO:0000313" key="8">
    <source>
        <dbReference type="EMBL" id="CAB4323213.1"/>
    </source>
</evidence>